<evidence type="ECO:0000256" key="1">
    <source>
        <dbReference type="ARBA" id="ARBA00005863"/>
    </source>
</evidence>
<dbReference type="KEGG" id="phu:Phum_PHUM529470"/>
<reference evidence="5" key="3">
    <citation type="submission" date="2021-02" db="UniProtKB">
        <authorList>
            <consortium name="EnsemblMetazoa"/>
        </authorList>
    </citation>
    <scope>IDENTIFICATION</scope>
    <source>
        <strain evidence="5">USDA</strain>
    </source>
</reference>
<evidence type="ECO:0000313" key="6">
    <source>
        <dbReference type="Proteomes" id="UP000009046"/>
    </source>
</evidence>
<reference evidence="4" key="2">
    <citation type="submission" date="2007-04" db="EMBL/GenBank/DDBJ databases">
        <title>The genome of the human body louse.</title>
        <authorList>
            <consortium name="The Human Body Louse Genome Consortium"/>
            <person name="Kirkness E."/>
            <person name="Walenz B."/>
            <person name="Hass B."/>
            <person name="Bruggner R."/>
            <person name="Strausberg R."/>
        </authorList>
    </citation>
    <scope>NUCLEOTIDE SEQUENCE</scope>
    <source>
        <strain evidence="4">USDA</strain>
    </source>
</reference>
<dbReference type="InterPro" id="IPR005645">
    <property type="entry name" value="FSH-like_dom"/>
</dbReference>
<accession>E0VZA6</accession>
<evidence type="ECO:0000256" key="2">
    <source>
        <dbReference type="ARBA" id="ARBA00022801"/>
    </source>
</evidence>
<sequence length="160" mass="18508">MNTKFKILCLHGYRQNAVKFKSQTGALRKNLRHEAEFFFLSAPHRIPGFESGGEGDDYDQRAWWFTKENSFSSRDVTDLDKGLEESLDLVKKYFDENGPFDALLGFSQGFKSRCTLHSHYYDEKIHINSLHVIGETDEIISNDMSYDLANVDIMWQGKVI</sequence>
<dbReference type="FunCoup" id="E0VZA6">
    <property type="interactions" value="1061"/>
</dbReference>
<comment type="similarity">
    <text evidence="1">Belongs to the LovG family.</text>
</comment>
<dbReference type="InParanoid" id="E0VZA6"/>
<dbReference type="STRING" id="121224.E0VZA6"/>
<gene>
    <name evidence="5" type="primary">8235118</name>
    <name evidence="4" type="ORF">Phum_PHUM529470</name>
</gene>
<name>E0VZA6_PEDHC</name>
<reference evidence="4" key="1">
    <citation type="submission" date="2007-04" db="EMBL/GenBank/DDBJ databases">
        <title>Annotation of Pediculus humanus corporis strain USDA.</title>
        <authorList>
            <person name="Kirkness E."/>
            <person name="Hannick L."/>
            <person name="Hass B."/>
            <person name="Bruggner R."/>
            <person name="Lawson D."/>
            <person name="Bidwell S."/>
            <person name="Joardar V."/>
            <person name="Caler E."/>
            <person name="Walenz B."/>
            <person name="Inman J."/>
            <person name="Schobel S."/>
            <person name="Galinsky K."/>
            <person name="Amedeo P."/>
            <person name="Strausberg R."/>
        </authorList>
    </citation>
    <scope>NUCLEOTIDE SEQUENCE</scope>
    <source>
        <strain evidence="4">USDA</strain>
    </source>
</reference>
<dbReference type="PANTHER" id="PTHR48070:SF6">
    <property type="entry name" value="ESTERASE OVCA2"/>
    <property type="match status" value="1"/>
</dbReference>
<dbReference type="GO" id="GO:0005634">
    <property type="term" value="C:nucleus"/>
    <property type="evidence" value="ECO:0007669"/>
    <property type="project" value="TreeGrafter"/>
</dbReference>
<dbReference type="GO" id="GO:0005737">
    <property type="term" value="C:cytoplasm"/>
    <property type="evidence" value="ECO:0007669"/>
    <property type="project" value="TreeGrafter"/>
</dbReference>
<evidence type="ECO:0000313" key="4">
    <source>
        <dbReference type="EMBL" id="EEB18712.1"/>
    </source>
</evidence>
<dbReference type="VEuPathDB" id="VectorBase:PHUM529470"/>
<dbReference type="GO" id="GO:0016787">
    <property type="term" value="F:hydrolase activity"/>
    <property type="evidence" value="ECO:0007669"/>
    <property type="project" value="UniProtKB-KW"/>
</dbReference>
<keyword evidence="2" id="KW-0378">Hydrolase</keyword>
<dbReference type="PANTHER" id="PTHR48070">
    <property type="entry name" value="ESTERASE OVCA2"/>
    <property type="match status" value="1"/>
</dbReference>
<dbReference type="eggNOG" id="KOG2551">
    <property type="taxonomic scope" value="Eukaryota"/>
</dbReference>
<dbReference type="CTD" id="8235118"/>
<proteinExistence type="inferred from homology"/>
<dbReference type="GeneID" id="8235118"/>
<dbReference type="RefSeq" id="XP_002431450.1">
    <property type="nucleotide sequence ID" value="XM_002431405.1"/>
</dbReference>
<dbReference type="EMBL" id="DS235851">
    <property type="protein sequence ID" value="EEB18712.1"/>
    <property type="molecule type" value="Genomic_DNA"/>
</dbReference>
<evidence type="ECO:0000259" key="3">
    <source>
        <dbReference type="Pfam" id="PF03959"/>
    </source>
</evidence>
<organism>
    <name type="scientific">Pediculus humanus subsp. corporis</name>
    <name type="common">Body louse</name>
    <dbReference type="NCBI Taxonomy" id="121224"/>
    <lineage>
        <taxon>Eukaryota</taxon>
        <taxon>Metazoa</taxon>
        <taxon>Ecdysozoa</taxon>
        <taxon>Arthropoda</taxon>
        <taxon>Hexapoda</taxon>
        <taxon>Insecta</taxon>
        <taxon>Pterygota</taxon>
        <taxon>Neoptera</taxon>
        <taxon>Paraneoptera</taxon>
        <taxon>Psocodea</taxon>
        <taxon>Troctomorpha</taxon>
        <taxon>Phthiraptera</taxon>
        <taxon>Anoplura</taxon>
        <taxon>Pediculidae</taxon>
        <taxon>Pediculus</taxon>
    </lineage>
</organism>
<dbReference type="Gene3D" id="3.40.50.1820">
    <property type="entry name" value="alpha/beta hydrolase"/>
    <property type="match status" value="1"/>
</dbReference>
<dbReference type="HOGENOM" id="CLU_1654260_0_0_1"/>
<dbReference type="InterPro" id="IPR050593">
    <property type="entry name" value="LovG"/>
</dbReference>
<keyword evidence="6" id="KW-1185">Reference proteome</keyword>
<dbReference type="AlphaFoldDB" id="E0VZA6"/>
<dbReference type="OrthoDB" id="414698at2759"/>
<dbReference type="EnsemblMetazoa" id="PHUM529470-RA">
    <property type="protein sequence ID" value="PHUM529470-PA"/>
    <property type="gene ID" value="PHUM529470"/>
</dbReference>
<dbReference type="Proteomes" id="UP000009046">
    <property type="component" value="Unassembled WGS sequence"/>
</dbReference>
<feature type="domain" description="Serine hydrolase" evidence="3">
    <location>
        <begin position="1"/>
        <end position="109"/>
    </location>
</feature>
<dbReference type="Pfam" id="PF03959">
    <property type="entry name" value="FSH1"/>
    <property type="match status" value="1"/>
</dbReference>
<protein>
    <recommendedName>
        <fullName evidence="3">Serine hydrolase domain-containing protein</fullName>
    </recommendedName>
</protein>
<dbReference type="OMA" id="WPEPVIQ"/>
<dbReference type="EMBL" id="AAZO01006421">
    <property type="status" value="NOT_ANNOTATED_CDS"/>
    <property type="molecule type" value="Genomic_DNA"/>
</dbReference>
<dbReference type="GO" id="GO:0032526">
    <property type="term" value="P:response to retinoic acid"/>
    <property type="evidence" value="ECO:0007669"/>
    <property type="project" value="TreeGrafter"/>
</dbReference>
<dbReference type="InterPro" id="IPR029058">
    <property type="entry name" value="AB_hydrolase_fold"/>
</dbReference>
<evidence type="ECO:0000313" key="5">
    <source>
        <dbReference type="EnsemblMetazoa" id="PHUM529470-PA"/>
    </source>
</evidence>